<gene>
    <name evidence="2" type="ORF">CQW29_19400</name>
</gene>
<name>A0A2S9I7Y3_9GAMM</name>
<sequence>MCPQDAGTRLGRRRDATSESVRQADERSEGTVQRREDPPDGGTASLLGALNSRKCQYRVTVQMQPVL</sequence>
<comment type="caution">
    <text evidence="2">The sequence shown here is derived from an EMBL/GenBank/DDBJ whole genome shotgun (WGS) entry which is preliminary data.</text>
</comment>
<dbReference type="EMBL" id="PDET01000015">
    <property type="protein sequence ID" value="PRD13907.1"/>
    <property type="molecule type" value="Genomic_DNA"/>
</dbReference>
<evidence type="ECO:0000313" key="2">
    <source>
        <dbReference type="EMBL" id="PRD13907.1"/>
    </source>
</evidence>
<dbReference type="AlphaFoldDB" id="A0A2S9I7Y3"/>
<feature type="compositionally biased region" description="Basic and acidic residues" evidence="1">
    <location>
        <begin position="13"/>
        <end position="38"/>
    </location>
</feature>
<accession>A0A2S9I7Y3</accession>
<proteinExistence type="predicted"/>
<feature type="region of interest" description="Disordered" evidence="1">
    <location>
        <begin position="1"/>
        <end position="49"/>
    </location>
</feature>
<evidence type="ECO:0000313" key="3">
    <source>
        <dbReference type="Proteomes" id="UP000239181"/>
    </source>
</evidence>
<reference evidence="2 3" key="1">
    <citation type="submission" date="2017-10" db="EMBL/GenBank/DDBJ databases">
        <title>Draft genome of two endophytic bacteria isolated from 'guarana' Paullinia cupana (Mart.) Ducke.</title>
        <authorList>
            <person name="Siqueira K.A."/>
            <person name="Liotti R.G."/>
            <person name="Mendes T.A."/>
            <person name="Soares M.A."/>
        </authorList>
    </citation>
    <scope>NUCLEOTIDE SEQUENCE [LARGE SCALE GENOMIC DNA]</scope>
    <source>
        <strain evidence="2 3">342</strain>
    </source>
</reference>
<organism evidence="2 3">
    <name type="scientific">Pantoea coffeiphila</name>
    <dbReference type="NCBI Taxonomy" id="1465635"/>
    <lineage>
        <taxon>Bacteria</taxon>
        <taxon>Pseudomonadati</taxon>
        <taxon>Pseudomonadota</taxon>
        <taxon>Gammaproteobacteria</taxon>
        <taxon>Enterobacterales</taxon>
        <taxon>Erwiniaceae</taxon>
        <taxon>Pantoea</taxon>
    </lineage>
</organism>
<dbReference type="Proteomes" id="UP000239181">
    <property type="component" value="Unassembled WGS sequence"/>
</dbReference>
<evidence type="ECO:0000256" key="1">
    <source>
        <dbReference type="SAM" id="MobiDB-lite"/>
    </source>
</evidence>
<protein>
    <submittedName>
        <fullName evidence="2">Uncharacterized protein</fullName>
    </submittedName>
</protein>
<keyword evidence="3" id="KW-1185">Reference proteome</keyword>